<evidence type="ECO:0000259" key="5">
    <source>
        <dbReference type="PROSITE" id="PS50937"/>
    </source>
</evidence>
<gene>
    <name evidence="6" type="ORF">HBH39_06910</name>
</gene>
<dbReference type="PRINTS" id="PR00040">
    <property type="entry name" value="HTHMERR"/>
</dbReference>
<evidence type="ECO:0000313" key="6">
    <source>
        <dbReference type="EMBL" id="QIR14246.1"/>
    </source>
</evidence>
<proteinExistence type="predicted"/>
<keyword evidence="3" id="KW-0804">Transcription</keyword>
<keyword evidence="4" id="KW-0175">Coiled coil</keyword>
<dbReference type="GO" id="GO:0003700">
    <property type="term" value="F:DNA-binding transcription factor activity"/>
    <property type="evidence" value="ECO:0007669"/>
    <property type="project" value="InterPro"/>
</dbReference>
<evidence type="ECO:0000256" key="3">
    <source>
        <dbReference type="ARBA" id="ARBA00023163"/>
    </source>
</evidence>
<evidence type="ECO:0000256" key="4">
    <source>
        <dbReference type="SAM" id="Coils"/>
    </source>
</evidence>
<accession>A0A6G9QIB9</accession>
<keyword evidence="1" id="KW-0805">Transcription regulation</keyword>
<dbReference type="SUPFAM" id="SSF46955">
    <property type="entry name" value="Putative DNA-binding domain"/>
    <property type="match status" value="1"/>
</dbReference>
<dbReference type="Pfam" id="PF13411">
    <property type="entry name" value="MerR_1"/>
    <property type="match status" value="1"/>
</dbReference>
<sequence length="153" mass="17408">MKISEVASLSGLTTSRIRFYEQQGLIANPQRAANGYRDYQNNVLANLQLIKLGQSLGFTLEEIKPFLGIASKVDHQDALTFLQQKQQHMQQLIEELIQKQQALDKLVSMLSDRKVDDACIEPKQIMTVLADTPTKSDEINKIIDKPWLDVRKI</sequence>
<dbReference type="PROSITE" id="PS50937">
    <property type="entry name" value="HTH_MERR_2"/>
    <property type="match status" value="1"/>
</dbReference>
<evidence type="ECO:0000256" key="1">
    <source>
        <dbReference type="ARBA" id="ARBA00023015"/>
    </source>
</evidence>
<dbReference type="GO" id="GO:0003677">
    <property type="term" value="F:DNA binding"/>
    <property type="evidence" value="ECO:0007669"/>
    <property type="project" value="UniProtKB-KW"/>
</dbReference>
<dbReference type="AlphaFoldDB" id="A0A6G9QIB9"/>
<dbReference type="PANTHER" id="PTHR30204">
    <property type="entry name" value="REDOX-CYCLING DRUG-SENSING TRANSCRIPTIONAL ACTIVATOR SOXR"/>
    <property type="match status" value="1"/>
</dbReference>
<keyword evidence="7" id="KW-1185">Reference proteome</keyword>
<dbReference type="KEGG" id="saes:HBH39_06910"/>
<dbReference type="Gene3D" id="1.10.1660.10">
    <property type="match status" value="1"/>
</dbReference>
<evidence type="ECO:0000256" key="2">
    <source>
        <dbReference type="ARBA" id="ARBA00023125"/>
    </source>
</evidence>
<dbReference type="EMBL" id="CP050313">
    <property type="protein sequence ID" value="QIR14246.1"/>
    <property type="molecule type" value="Genomic_DNA"/>
</dbReference>
<dbReference type="PANTHER" id="PTHR30204:SF94">
    <property type="entry name" value="HEAVY METAL-DEPENDENT TRANSCRIPTIONAL REGULATOR HI_0293-RELATED"/>
    <property type="match status" value="1"/>
</dbReference>
<dbReference type="RefSeq" id="WP_167676809.1">
    <property type="nucleotide sequence ID" value="NZ_CP050313.1"/>
</dbReference>
<dbReference type="PROSITE" id="PS00552">
    <property type="entry name" value="HTH_MERR_1"/>
    <property type="match status" value="1"/>
</dbReference>
<evidence type="ECO:0000313" key="7">
    <source>
        <dbReference type="Proteomes" id="UP000502608"/>
    </source>
</evidence>
<dbReference type="SMART" id="SM00422">
    <property type="entry name" value="HTH_MERR"/>
    <property type="match status" value="1"/>
</dbReference>
<feature type="coiled-coil region" evidence="4">
    <location>
        <begin position="79"/>
        <end position="109"/>
    </location>
</feature>
<name>A0A6G9QIB9_9GAMM</name>
<feature type="domain" description="HTH merR-type" evidence="5">
    <location>
        <begin position="1"/>
        <end position="69"/>
    </location>
</feature>
<dbReference type="Proteomes" id="UP000502608">
    <property type="component" value="Chromosome"/>
</dbReference>
<reference evidence="6 7" key="1">
    <citation type="submission" date="2020-03" db="EMBL/GenBank/DDBJ databases">
        <title>Complete genome sequence of Shewanella sp.</title>
        <authorList>
            <person name="Kim Y.-S."/>
            <person name="Kim S.-J."/>
            <person name="Jung H.-K."/>
            <person name="Kim K.-H."/>
        </authorList>
    </citation>
    <scope>NUCLEOTIDE SEQUENCE [LARGE SCALE GENOMIC DNA]</scope>
    <source>
        <strain evidence="6 7">PN3F2</strain>
    </source>
</reference>
<dbReference type="InterPro" id="IPR000551">
    <property type="entry name" value="MerR-type_HTH_dom"/>
</dbReference>
<dbReference type="InterPro" id="IPR047057">
    <property type="entry name" value="MerR_fam"/>
</dbReference>
<dbReference type="InterPro" id="IPR009061">
    <property type="entry name" value="DNA-bd_dom_put_sf"/>
</dbReference>
<keyword evidence="2" id="KW-0238">DNA-binding</keyword>
<protein>
    <submittedName>
        <fullName evidence="6">MerR family transcriptional regulator</fullName>
    </submittedName>
</protein>
<organism evidence="6 7">
    <name type="scientific">Shewanella aestuarii</name>
    <dbReference type="NCBI Taxonomy" id="1028752"/>
    <lineage>
        <taxon>Bacteria</taxon>
        <taxon>Pseudomonadati</taxon>
        <taxon>Pseudomonadota</taxon>
        <taxon>Gammaproteobacteria</taxon>
        <taxon>Alteromonadales</taxon>
        <taxon>Shewanellaceae</taxon>
        <taxon>Shewanella</taxon>
    </lineage>
</organism>